<sequence>MLRTKAISCEERLAAERFGSRKKQLGLIRVSLVLQINFPTSHVKKYEALVKPDDLEHGPFESWCHPVHQEGRKTMAWARMDIDFATNTVLIEEIQNDWLRKAQQAWRKIEKRRQKNPTHKPATINSEIGASYEAFSKYINQELAVYEKHWAEATMAAAIHFIRSELGIGNIYYHTFETGIKLKQVSGKPPLSLYTKLPKSFGFKVTQQAPEFLLKDKISRRYLKAIGRAEWFYLGE</sequence>
<gene>
    <name evidence="1" type="ORF">Q4521_13075</name>
</gene>
<name>A0AAW7X989_9GAMM</name>
<dbReference type="RefSeq" id="WP_303493090.1">
    <property type="nucleotide sequence ID" value="NZ_JAUOPB010000009.1"/>
</dbReference>
<reference evidence="1" key="1">
    <citation type="submission" date="2023-07" db="EMBL/GenBank/DDBJ databases">
        <title>Genome content predicts the carbon catabolic preferences of heterotrophic bacteria.</title>
        <authorList>
            <person name="Gralka M."/>
        </authorList>
    </citation>
    <scope>NUCLEOTIDE SEQUENCE</scope>
    <source>
        <strain evidence="1">I3M17_2</strain>
    </source>
</reference>
<evidence type="ECO:0000313" key="2">
    <source>
        <dbReference type="Proteomes" id="UP001169760"/>
    </source>
</evidence>
<organism evidence="1 2">
    <name type="scientific">Saccharophagus degradans</name>
    <dbReference type="NCBI Taxonomy" id="86304"/>
    <lineage>
        <taxon>Bacteria</taxon>
        <taxon>Pseudomonadati</taxon>
        <taxon>Pseudomonadota</taxon>
        <taxon>Gammaproteobacteria</taxon>
        <taxon>Cellvibrionales</taxon>
        <taxon>Cellvibrionaceae</taxon>
        <taxon>Saccharophagus</taxon>
    </lineage>
</organism>
<accession>A0AAW7X989</accession>
<comment type="caution">
    <text evidence="1">The sequence shown here is derived from an EMBL/GenBank/DDBJ whole genome shotgun (WGS) entry which is preliminary data.</text>
</comment>
<protein>
    <submittedName>
        <fullName evidence="1">Uncharacterized protein</fullName>
    </submittedName>
</protein>
<dbReference type="EMBL" id="JAUOPB010000009">
    <property type="protein sequence ID" value="MDO6423406.1"/>
    <property type="molecule type" value="Genomic_DNA"/>
</dbReference>
<dbReference type="Proteomes" id="UP001169760">
    <property type="component" value="Unassembled WGS sequence"/>
</dbReference>
<evidence type="ECO:0000313" key="1">
    <source>
        <dbReference type="EMBL" id="MDO6423406.1"/>
    </source>
</evidence>
<dbReference type="AlphaFoldDB" id="A0AAW7X989"/>
<proteinExistence type="predicted"/>